<keyword evidence="1" id="KW-1133">Transmembrane helix</keyword>
<comment type="caution">
    <text evidence="2">The sequence shown here is derived from an EMBL/GenBank/DDBJ whole genome shotgun (WGS) entry which is preliminary data.</text>
</comment>
<evidence type="ECO:0000313" key="2">
    <source>
        <dbReference type="EMBL" id="KWV56038.1"/>
    </source>
</evidence>
<organism evidence="2 3">
    <name type="scientific">Bradyrhizobium macuxiense</name>
    <dbReference type="NCBI Taxonomy" id="1755647"/>
    <lineage>
        <taxon>Bacteria</taxon>
        <taxon>Pseudomonadati</taxon>
        <taxon>Pseudomonadota</taxon>
        <taxon>Alphaproteobacteria</taxon>
        <taxon>Hyphomicrobiales</taxon>
        <taxon>Nitrobacteraceae</taxon>
        <taxon>Bradyrhizobium</taxon>
    </lineage>
</organism>
<sequence>MIKYYIKTTEAFKRLRADQDGVVSFEYVIVAACIVAAVAAAFGTSATSGIGLALSNAITTITAAVTKAVAA</sequence>
<keyword evidence="3" id="KW-1185">Reference proteome</keyword>
<dbReference type="AlphaFoldDB" id="A0A109JVV4"/>
<evidence type="ECO:0000313" key="3">
    <source>
        <dbReference type="Proteomes" id="UP000057737"/>
    </source>
</evidence>
<dbReference type="Proteomes" id="UP000057737">
    <property type="component" value="Unassembled WGS sequence"/>
</dbReference>
<protein>
    <recommendedName>
        <fullName evidence="4">Pilus assembly protein Flp/PilA</fullName>
    </recommendedName>
</protein>
<keyword evidence="1" id="KW-0812">Transmembrane</keyword>
<name>A0A109JVV4_9BRAD</name>
<reference evidence="2 3" key="1">
    <citation type="submission" date="2015-11" db="EMBL/GenBank/DDBJ databases">
        <title>Draft Genome Sequence of the Strain BR 10303 (Bradyrhizobium sp.) isolated from nodules of Centrolobium paraense.</title>
        <authorList>
            <person name="Zelli J.E."/>
            <person name="Simoes-Araujo J.L."/>
            <person name="Barauna A.C."/>
            <person name="Silva K."/>
        </authorList>
    </citation>
    <scope>NUCLEOTIDE SEQUENCE [LARGE SCALE GENOMIC DNA]</scope>
    <source>
        <strain evidence="2 3">BR 10303</strain>
    </source>
</reference>
<keyword evidence="1" id="KW-0472">Membrane</keyword>
<feature type="transmembrane region" description="Helical" evidence="1">
    <location>
        <begin position="49"/>
        <end position="70"/>
    </location>
</feature>
<gene>
    <name evidence="2" type="ORF">AS156_04880</name>
</gene>
<dbReference type="EMBL" id="LNCU01000056">
    <property type="protein sequence ID" value="KWV56038.1"/>
    <property type="molecule type" value="Genomic_DNA"/>
</dbReference>
<proteinExistence type="predicted"/>
<feature type="transmembrane region" description="Helical" evidence="1">
    <location>
        <begin position="21"/>
        <end position="43"/>
    </location>
</feature>
<accession>A0A109JVV4</accession>
<evidence type="ECO:0008006" key="4">
    <source>
        <dbReference type="Google" id="ProtNLM"/>
    </source>
</evidence>
<evidence type="ECO:0000256" key="1">
    <source>
        <dbReference type="SAM" id="Phobius"/>
    </source>
</evidence>
<dbReference type="RefSeq" id="WP_066506866.1">
    <property type="nucleotide sequence ID" value="NZ_LNCU01000056.1"/>
</dbReference>